<dbReference type="AlphaFoldDB" id="A0A024UJ15"/>
<accession>A0A024UJ15</accession>
<evidence type="ECO:0000259" key="2">
    <source>
        <dbReference type="PROSITE" id="PS50003"/>
    </source>
</evidence>
<dbReference type="InterPro" id="IPR000904">
    <property type="entry name" value="Sec7_dom"/>
</dbReference>
<dbReference type="CDD" id="cd00171">
    <property type="entry name" value="Sec7"/>
    <property type="match status" value="1"/>
</dbReference>
<proteinExistence type="predicted"/>
<dbReference type="CDD" id="cd00821">
    <property type="entry name" value="PH"/>
    <property type="match status" value="1"/>
</dbReference>
<dbReference type="InterPro" id="IPR011993">
    <property type="entry name" value="PH-like_dom_sf"/>
</dbReference>
<feature type="domain" description="SEC7" evidence="3">
    <location>
        <begin position="429"/>
        <end position="606"/>
    </location>
</feature>
<feature type="domain" description="PH" evidence="2">
    <location>
        <begin position="84"/>
        <end position="184"/>
    </location>
</feature>
<dbReference type="STRING" id="157072.A0A024UJ15"/>
<dbReference type="Gene3D" id="2.30.29.30">
    <property type="entry name" value="Pleckstrin-homology domain (PH domain)/Phosphotyrosine-binding domain (PTB)"/>
    <property type="match status" value="2"/>
</dbReference>
<evidence type="ECO:0000259" key="3">
    <source>
        <dbReference type="PROSITE" id="PS50190"/>
    </source>
</evidence>
<evidence type="ECO:0008006" key="5">
    <source>
        <dbReference type="Google" id="ProtNLM"/>
    </source>
</evidence>
<dbReference type="FunFam" id="1.10.1000.11:FF:000002">
    <property type="entry name" value="Cytohesin 1"/>
    <property type="match status" value="1"/>
</dbReference>
<dbReference type="SUPFAM" id="SSF48425">
    <property type="entry name" value="Sec7 domain"/>
    <property type="match status" value="1"/>
</dbReference>
<dbReference type="Pfam" id="PF01369">
    <property type="entry name" value="Sec7"/>
    <property type="match status" value="1"/>
</dbReference>
<name>A0A024UJ15_9STRA</name>
<feature type="compositionally biased region" description="Polar residues" evidence="1">
    <location>
        <begin position="398"/>
        <end position="414"/>
    </location>
</feature>
<dbReference type="PROSITE" id="PS50190">
    <property type="entry name" value="SEC7"/>
    <property type="match status" value="1"/>
</dbReference>
<dbReference type="SMART" id="SM00233">
    <property type="entry name" value="PH"/>
    <property type="match status" value="2"/>
</dbReference>
<gene>
    <name evidence="4" type="ORF">H310_02582</name>
</gene>
<dbReference type="VEuPathDB" id="FungiDB:H310_02582"/>
<dbReference type="SUPFAM" id="SSF50729">
    <property type="entry name" value="PH domain-like"/>
    <property type="match status" value="2"/>
</dbReference>
<evidence type="ECO:0000256" key="1">
    <source>
        <dbReference type="SAM" id="MobiDB-lite"/>
    </source>
</evidence>
<dbReference type="Pfam" id="PF00169">
    <property type="entry name" value="PH"/>
    <property type="match status" value="2"/>
</dbReference>
<organism evidence="4">
    <name type="scientific">Aphanomyces invadans</name>
    <dbReference type="NCBI Taxonomy" id="157072"/>
    <lineage>
        <taxon>Eukaryota</taxon>
        <taxon>Sar</taxon>
        <taxon>Stramenopiles</taxon>
        <taxon>Oomycota</taxon>
        <taxon>Saprolegniomycetes</taxon>
        <taxon>Saprolegniales</taxon>
        <taxon>Verrucalvaceae</taxon>
        <taxon>Aphanomyces</taxon>
    </lineage>
</organism>
<dbReference type="eggNOG" id="KOG0930">
    <property type="taxonomic scope" value="Eukaryota"/>
</dbReference>
<dbReference type="InterPro" id="IPR001849">
    <property type="entry name" value="PH_domain"/>
</dbReference>
<dbReference type="GeneID" id="20079632"/>
<dbReference type="SMART" id="SM00222">
    <property type="entry name" value="Sec7"/>
    <property type="match status" value="1"/>
</dbReference>
<dbReference type="PROSITE" id="PS50003">
    <property type="entry name" value="PH_DOMAIN"/>
    <property type="match status" value="2"/>
</dbReference>
<dbReference type="GO" id="GO:0005085">
    <property type="term" value="F:guanyl-nucleotide exchange factor activity"/>
    <property type="evidence" value="ECO:0007669"/>
    <property type="project" value="InterPro"/>
</dbReference>
<dbReference type="Gene3D" id="1.10.220.20">
    <property type="match status" value="1"/>
</dbReference>
<dbReference type="InterPro" id="IPR035999">
    <property type="entry name" value="Sec7_dom_sf"/>
</dbReference>
<dbReference type="GO" id="GO:0032012">
    <property type="term" value="P:regulation of ARF protein signal transduction"/>
    <property type="evidence" value="ECO:0007669"/>
    <property type="project" value="InterPro"/>
</dbReference>
<protein>
    <recommendedName>
        <fullName evidence="5">SEC7 domain-containing protein</fullName>
    </recommendedName>
</protein>
<dbReference type="OrthoDB" id="430364at2759"/>
<evidence type="ECO:0000313" key="4">
    <source>
        <dbReference type="EMBL" id="ETW06289.1"/>
    </source>
</evidence>
<feature type="region of interest" description="Disordered" evidence="1">
    <location>
        <begin position="393"/>
        <end position="414"/>
    </location>
</feature>
<dbReference type="Gene3D" id="1.10.1000.11">
    <property type="entry name" value="Arf Nucleotide-binding Site Opener,domain 2"/>
    <property type="match status" value="1"/>
</dbReference>
<dbReference type="PANTHER" id="PTHR10663">
    <property type="entry name" value="GUANYL-NUCLEOTIDE EXCHANGE FACTOR"/>
    <property type="match status" value="1"/>
</dbReference>
<dbReference type="InterPro" id="IPR023394">
    <property type="entry name" value="Sec7_C_sf"/>
</dbReference>
<sequence length="793" mass="88272">MKFKQALLVQGHACRNFGTLVGRLPSPPPATCDRATDSIAACGAMAVGNKTSNINHALWVEDQDAKKVMQQHAPPAFGAMSSPQFIHQGYLHKRNVFGWRKHYCILRGRNMELYRTKSAADDSPKCTTPHRVLLIQHVHTDYRVADQFDVVLHLGRKKTFKLDPEQIQRGEKAQWIQALQTALLCDNALERYGEDITKQLITYASKQVSEYGSLRLDDSMWKTLRKRSIHGDLWLRFLALVSKGIEVTEVAVPPAVGLRYLLCMDMDPAVPREIRLVPMLAAGDEDAGNNENAGISDDDLDAVEAVRRIDLNNMVSVADCSTGSAADAAVRLRRFTLTHVVDDDLVVETFEATSTDLRSRVVFGLAHILKSFHAAKQQHSPRQLRLRRLSTAGEHVQAPSTMPTRQERGSSSQSSVDVLGACSHRVDAAIRSFNVKPKSGISTAADLGVIDDDSPSATAAFLRHTKGLDKDKIGEYLGGDDAFSISVLSAYAMSFPWEGKPFEVCLRDFLSKFRLPGESQKIDRTMEAFARAFHAKNPHMFQHHDAAHILAFSTIMLNTDLHNKSMNNRHRMTKAQFVRNNRGIDKNKSDIPPAILESIYDSIKKTPVETVRDRDDNGNLFANPDKTGWLKTYHISGIKTRRRWFILTNHCLYFFEREEDIDPLGFYALENVKVDGIAGTPVGFELCATAPNASVKSVLYPKQHARRAKGGLTMRALQRVGFAADTSDDAKSWMNTLEKCILVHETNSSQIASTVSVLPAAMPRTHRPRGSMSTSVEDATSLMSPCEIDHGYL</sequence>
<dbReference type="RefSeq" id="XP_008864364.1">
    <property type="nucleotide sequence ID" value="XM_008866142.1"/>
</dbReference>
<feature type="domain" description="PH" evidence="2">
    <location>
        <begin position="623"/>
        <end position="742"/>
    </location>
</feature>
<dbReference type="EMBL" id="KI913955">
    <property type="protein sequence ID" value="ETW06289.1"/>
    <property type="molecule type" value="Genomic_DNA"/>
</dbReference>
<reference evidence="4" key="1">
    <citation type="submission" date="2013-12" db="EMBL/GenBank/DDBJ databases">
        <title>The Genome Sequence of Aphanomyces invadans NJM9701.</title>
        <authorList>
            <consortium name="The Broad Institute Genomics Platform"/>
            <person name="Russ C."/>
            <person name="Tyler B."/>
            <person name="van West P."/>
            <person name="Dieguez-Uribeondo J."/>
            <person name="Young S.K."/>
            <person name="Zeng Q."/>
            <person name="Gargeya S."/>
            <person name="Fitzgerald M."/>
            <person name="Abouelleil A."/>
            <person name="Alvarado L."/>
            <person name="Chapman S.B."/>
            <person name="Gainer-Dewar J."/>
            <person name="Goldberg J."/>
            <person name="Griggs A."/>
            <person name="Gujja S."/>
            <person name="Hansen M."/>
            <person name="Howarth C."/>
            <person name="Imamovic A."/>
            <person name="Ireland A."/>
            <person name="Larimer J."/>
            <person name="McCowan C."/>
            <person name="Murphy C."/>
            <person name="Pearson M."/>
            <person name="Poon T.W."/>
            <person name="Priest M."/>
            <person name="Roberts A."/>
            <person name="Saif S."/>
            <person name="Shea T."/>
            <person name="Sykes S."/>
            <person name="Wortman J."/>
            <person name="Nusbaum C."/>
            <person name="Birren B."/>
        </authorList>
    </citation>
    <scope>NUCLEOTIDE SEQUENCE [LARGE SCALE GENOMIC DNA]</scope>
    <source>
        <strain evidence="4">NJM9701</strain>
    </source>
</reference>